<dbReference type="AlphaFoldDB" id="A0A238BQA1"/>
<keyword evidence="2" id="KW-1185">Reference proteome</keyword>
<protein>
    <submittedName>
        <fullName evidence="1">Uncharacterized protein</fullName>
    </submittedName>
</protein>
<sequence length="71" mass="8001">MNQKSSAENDDGSRTVKFHVDQIMKMTNNNTEECDQDDEVKVESPRSRDVLVGIRLSSVKSLVSCKKIKNS</sequence>
<dbReference type="EMBL" id="KZ270056">
    <property type="protein sequence ID" value="OZC06855.1"/>
    <property type="molecule type" value="Genomic_DNA"/>
</dbReference>
<organism evidence="1 2">
    <name type="scientific">Onchocerca flexuosa</name>
    <dbReference type="NCBI Taxonomy" id="387005"/>
    <lineage>
        <taxon>Eukaryota</taxon>
        <taxon>Metazoa</taxon>
        <taxon>Ecdysozoa</taxon>
        <taxon>Nematoda</taxon>
        <taxon>Chromadorea</taxon>
        <taxon>Rhabditida</taxon>
        <taxon>Spirurina</taxon>
        <taxon>Spiruromorpha</taxon>
        <taxon>Filarioidea</taxon>
        <taxon>Onchocercidae</taxon>
        <taxon>Onchocerca</taxon>
    </lineage>
</organism>
<proteinExistence type="predicted"/>
<reference evidence="1 2" key="1">
    <citation type="submission" date="2015-12" db="EMBL/GenBank/DDBJ databases">
        <title>Draft genome of the nematode, Onchocerca flexuosa.</title>
        <authorList>
            <person name="Mitreva M."/>
        </authorList>
    </citation>
    <scope>NUCLEOTIDE SEQUENCE [LARGE SCALE GENOMIC DNA]</scope>
    <source>
        <strain evidence="1">Red Deer</strain>
    </source>
</reference>
<dbReference type="Proteomes" id="UP000242913">
    <property type="component" value="Unassembled WGS sequence"/>
</dbReference>
<gene>
    <name evidence="1" type="ORF">X798_06160</name>
</gene>
<accession>A0A238BQA1</accession>
<evidence type="ECO:0000313" key="1">
    <source>
        <dbReference type="EMBL" id="OZC06855.1"/>
    </source>
</evidence>
<name>A0A238BQA1_9BILA</name>
<evidence type="ECO:0000313" key="2">
    <source>
        <dbReference type="Proteomes" id="UP000242913"/>
    </source>
</evidence>